<organism evidence="2 3">
    <name type="scientific">Ampelomyces quisqualis</name>
    <name type="common">Powdery mildew agent</name>
    <dbReference type="NCBI Taxonomy" id="50730"/>
    <lineage>
        <taxon>Eukaryota</taxon>
        <taxon>Fungi</taxon>
        <taxon>Dikarya</taxon>
        <taxon>Ascomycota</taxon>
        <taxon>Pezizomycotina</taxon>
        <taxon>Dothideomycetes</taxon>
        <taxon>Pleosporomycetidae</taxon>
        <taxon>Pleosporales</taxon>
        <taxon>Pleosporineae</taxon>
        <taxon>Phaeosphaeriaceae</taxon>
        <taxon>Ampelomyces</taxon>
    </lineage>
</organism>
<evidence type="ECO:0000256" key="1">
    <source>
        <dbReference type="SAM" id="SignalP"/>
    </source>
</evidence>
<proteinExistence type="predicted"/>
<dbReference type="AlphaFoldDB" id="A0A6A5QXV6"/>
<feature type="signal peptide" evidence="1">
    <location>
        <begin position="1"/>
        <end position="21"/>
    </location>
</feature>
<keyword evidence="1" id="KW-0732">Signal</keyword>
<keyword evidence="3" id="KW-1185">Reference proteome</keyword>
<evidence type="ECO:0000313" key="3">
    <source>
        <dbReference type="Proteomes" id="UP000800096"/>
    </source>
</evidence>
<dbReference type="EMBL" id="ML979133">
    <property type="protein sequence ID" value="KAF1919484.1"/>
    <property type="molecule type" value="Genomic_DNA"/>
</dbReference>
<name>A0A6A5QXV6_AMPQU</name>
<evidence type="ECO:0000313" key="2">
    <source>
        <dbReference type="EMBL" id="KAF1919484.1"/>
    </source>
</evidence>
<gene>
    <name evidence="2" type="ORF">BDU57DRAFT_143041</name>
</gene>
<sequence>MERSCAWLLSFSFFLEGGGQAGVYPESRPKSKRKMQKSVLDTYSPSLTASSLHFQQKIQNTTHSHHAFHVFFSRCLDQLHLITFSAQPYIHPEPTQ</sequence>
<dbReference type="Proteomes" id="UP000800096">
    <property type="component" value="Unassembled WGS sequence"/>
</dbReference>
<reference evidence="2" key="1">
    <citation type="journal article" date="2020" name="Stud. Mycol.">
        <title>101 Dothideomycetes genomes: a test case for predicting lifestyles and emergence of pathogens.</title>
        <authorList>
            <person name="Haridas S."/>
            <person name="Albert R."/>
            <person name="Binder M."/>
            <person name="Bloem J."/>
            <person name="Labutti K."/>
            <person name="Salamov A."/>
            <person name="Andreopoulos B."/>
            <person name="Baker S."/>
            <person name="Barry K."/>
            <person name="Bills G."/>
            <person name="Bluhm B."/>
            <person name="Cannon C."/>
            <person name="Castanera R."/>
            <person name="Culley D."/>
            <person name="Daum C."/>
            <person name="Ezra D."/>
            <person name="Gonzalez J."/>
            <person name="Henrissat B."/>
            <person name="Kuo A."/>
            <person name="Liang C."/>
            <person name="Lipzen A."/>
            <person name="Lutzoni F."/>
            <person name="Magnuson J."/>
            <person name="Mondo S."/>
            <person name="Nolan M."/>
            <person name="Ohm R."/>
            <person name="Pangilinan J."/>
            <person name="Park H.-J."/>
            <person name="Ramirez L."/>
            <person name="Alfaro M."/>
            <person name="Sun H."/>
            <person name="Tritt A."/>
            <person name="Yoshinaga Y."/>
            <person name="Zwiers L.-H."/>
            <person name="Turgeon B."/>
            <person name="Goodwin S."/>
            <person name="Spatafora J."/>
            <person name="Crous P."/>
            <person name="Grigoriev I."/>
        </authorList>
    </citation>
    <scope>NUCLEOTIDE SEQUENCE</scope>
    <source>
        <strain evidence="2">HMLAC05119</strain>
    </source>
</reference>
<accession>A0A6A5QXV6</accession>
<evidence type="ECO:0008006" key="4">
    <source>
        <dbReference type="Google" id="ProtNLM"/>
    </source>
</evidence>
<protein>
    <recommendedName>
        <fullName evidence="4">Secreted protein</fullName>
    </recommendedName>
</protein>
<feature type="chain" id="PRO_5025423715" description="Secreted protein" evidence="1">
    <location>
        <begin position="22"/>
        <end position="96"/>
    </location>
</feature>